<dbReference type="InterPro" id="IPR011990">
    <property type="entry name" value="TPR-like_helical_dom_sf"/>
</dbReference>
<dbReference type="GO" id="GO:0008233">
    <property type="term" value="F:peptidase activity"/>
    <property type="evidence" value="ECO:0007669"/>
    <property type="project" value="InterPro"/>
</dbReference>
<accession>A0A1Y1S2U9</accession>
<keyword evidence="3" id="KW-1185">Reference proteome</keyword>
<feature type="transmembrane region" description="Helical" evidence="1">
    <location>
        <begin position="172"/>
        <end position="195"/>
    </location>
</feature>
<name>A0A1Y1S2U9_9SPIO</name>
<dbReference type="RefSeq" id="WP_083048622.1">
    <property type="nucleotide sequence ID" value="NZ_MWQY01000003.1"/>
</dbReference>
<dbReference type="SUPFAM" id="SSF48452">
    <property type="entry name" value="TPR-like"/>
    <property type="match status" value="1"/>
</dbReference>
<dbReference type="AlphaFoldDB" id="A0A1Y1S2U9"/>
<sequence length="403" mass="47001">MGFILSVAIAVVSTFLCLKYLDYLDYYKKDKRTERIRYIGFVAGIISIIPTFINYEINELLFGWMVNGPFLYHFLIVGFSEEIAKYTMLIAMVYFFRSIKEPQDGILQGAAVGAGFAFFENLKYALDYGPMNTIIRSILCTPGHMMYTALAGYFLATAVYSNLEVRDDRSSWIAVGAFIPTAFIHALYNASYIWAYVYSTGYNTLEGLAYLVDLLTLFITAHVFRSLIEHSPYFVYPYSRSKQAIRSLLRGLKLNPSSFVLNRRLGLYYLAAGRYPEALKRIRYCRSRQPKKHNTWDVLEGIALMGSGKSDEGLQLVTRARENFGKGERFRIELFLQRIIRDAGLKLRVRNILNPRVFKHNHYFDRRRKYGPRDYWKSDSRILKERLEEYSELLREKRQMESR</sequence>
<keyword evidence="1" id="KW-1133">Transmembrane helix</keyword>
<feature type="transmembrane region" description="Helical" evidence="1">
    <location>
        <begin position="207"/>
        <end position="224"/>
    </location>
</feature>
<dbReference type="InterPro" id="IPR026898">
    <property type="entry name" value="PrsW"/>
</dbReference>
<gene>
    <name evidence="2" type="ORF">B4O97_04180</name>
</gene>
<feature type="transmembrane region" description="Helical" evidence="1">
    <location>
        <begin position="134"/>
        <end position="160"/>
    </location>
</feature>
<organism evidence="2 3">
    <name type="scientific">Marispirochaeta aestuarii</name>
    <dbReference type="NCBI Taxonomy" id="1963862"/>
    <lineage>
        <taxon>Bacteria</taxon>
        <taxon>Pseudomonadati</taxon>
        <taxon>Spirochaetota</taxon>
        <taxon>Spirochaetia</taxon>
        <taxon>Spirochaetales</taxon>
        <taxon>Spirochaetaceae</taxon>
        <taxon>Marispirochaeta</taxon>
    </lineage>
</organism>
<dbReference type="PANTHER" id="PTHR36844">
    <property type="entry name" value="PROTEASE PRSW"/>
    <property type="match status" value="1"/>
</dbReference>
<reference evidence="2 3" key="1">
    <citation type="submission" date="2017-03" db="EMBL/GenBank/DDBJ databases">
        <title>Draft Genome sequence of Marispirochaeta sp. strain JC444.</title>
        <authorList>
            <person name="Shivani Y."/>
            <person name="Subhash Y."/>
            <person name="Sasikala C."/>
            <person name="Ramana C."/>
        </authorList>
    </citation>
    <scope>NUCLEOTIDE SEQUENCE [LARGE SCALE GENOMIC DNA]</scope>
    <source>
        <strain evidence="2 3">JC444</strain>
    </source>
</reference>
<keyword evidence="1" id="KW-0472">Membrane</keyword>
<comment type="caution">
    <text evidence="2">The sequence shown here is derived from an EMBL/GenBank/DDBJ whole genome shotgun (WGS) entry which is preliminary data.</text>
</comment>
<dbReference type="Gene3D" id="1.25.40.10">
    <property type="entry name" value="Tetratricopeptide repeat domain"/>
    <property type="match status" value="1"/>
</dbReference>
<protein>
    <submittedName>
        <fullName evidence="2">Uncharacterized protein</fullName>
    </submittedName>
</protein>
<feature type="transmembrane region" description="Helical" evidence="1">
    <location>
        <begin position="6"/>
        <end position="24"/>
    </location>
</feature>
<keyword evidence="1" id="KW-0812">Transmembrane</keyword>
<proteinExistence type="predicted"/>
<dbReference type="Pfam" id="PF13367">
    <property type="entry name" value="PrsW-protease"/>
    <property type="match status" value="1"/>
</dbReference>
<dbReference type="PANTHER" id="PTHR36844:SF1">
    <property type="entry name" value="PROTEASE PRSW"/>
    <property type="match status" value="1"/>
</dbReference>
<dbReference type="OrthoDB" id="5504276at2"/>
<evidence type="ECO:0000256" key="1">
    <source>
        <dbReference type="SAM" id="Phobius"/>
    </source>
</evidence>
<evidence type="ECO:0000313" key="3">
    <source>
        <dbReference type="Proteomes" id="UP000192343"/>
    </source>
</evidence>
<dbReference type="STRING" id="1963862.B4O97_04180"/>
<feature type="transmembrane region" description="Helical" evidence="1">
    <location>
        <begin position="36"/>
        <end position="55"/>
    </location>
</feature>
<dbReference type="EMBL" id="MWQY01000003">
    <property type="protein sequence ID" value="ORC37396.1"/>
    <property type="molecule type" value="Genomic_DNA"/>
</dbReference>
<dbReference type="Proteomes" id="UP000192343">
    <property type="component" value="Unassembled WGS sequence"/>
</dbReference>
<evidence type="ECO:0000313" key="2">
    <source>
        <dbReference type="EMBL" id="ORC37396.1"/>
    </source>
</evidence>